<dbReference type="Proteomes" id="UP000005226">
    <property type="component" value="Chromosome 18"/>
</dbReference>
<dbReference type="GeneID" id="101079992"/>
<dbReference type="KEGG" id="tru:101079992"/>
<gene>
    <name evidence="3" type="primary">mettl25</name>
</gene>
<dbReference type="eggNOG" id="KOG2651">
    <property type="taxonomic scope" value="Eukaryota"/>
</dbReference>
<dbReference type="PANTHER" id="PTHR12496">
    <property type="entry name" value="CGI-41 METHYLTRANSFERASE"/>
    <property type="match status" value="1"/>
</dbReference>
<dbReference type="AlphaFoldDB" id="H2UPK8"/>
<sequence length="579" mass="64273">MLPSPLSLSEIHRRIDEVKRFLSITLSIANAHTVEFYTHDVWSRFMAVEPQEVLRAVSSHNDRQRAPEHKTKENLATTFGFCNDTNRLVDAQELLQAATTHSLPGLQVCMSRDELLLALRGKTGDAGAELVPDEFMNSKKSHEVQSMSEVVAGLAQRCGVKQVIDVGSGKGYLSSFLSLQYGLRVYGIDSSTTNTHGAQERNRKLKRFSRAYQKRNKAAWAESDAAQARQQESAGINPEEASHGGEGGVLSQEEGAISGFTDVGPEAANSEREDFFLHALSEDLVQNATPRLPPSQLGAEEKERRKRENLERKAQNQAAPSAVFSPLTSHVTAETELGELIQELEEAVMVGLHTCGDLAPSTLRMFVAKPELAAVCSVGCCYHLLSEQFGPSGQECLQGACGFPLSQYLRQNSCFCGRNARMSACLALERVSLGRGIQMESLFFRAVLHVILRERYDFVKSEKRVGNVYSKTKSFVEYVRGALRRLELDESKLSDGDIQGYHDAYAPRMDEMHAFNMLKVALAPCIEGLILLDRLCYLREQEHLPFCALVQLFNPLLSPRCYAVVGLKSRDDRNSSSYT</sequence>
<protein>
    <submittedName>
        <fullName evidence="3">Methyltransferase like 25</fullName>
    </submittedName>
</protein>
<dbReference type="Pfam" id="PF13679">
    <property type="entry name" value="Methyltransf_32"/>
    <property type="match status" value="1"/>
</dbReference>
<dbReference type="PANTHER" id="PTHR12496:SF9">
    <property type="entry name" value="METHYLTRANSFERASE-LIKE PROTEIN 25-RELATED"/>
    <property type="match status" value="1"/>
</dbReference>
<feature type="region of interest" description="Disordered" evidence="1">
    <location>
        <begin position="287"/>
        <end position="326"/>
    </location>
</feature>
<name>H2UPK8_TAKRU</name>
<keyword evidence="4" id="KW-1185">Reference proteome</keyword>
<dbReference type="InParanoid" id="H2UPK8"/>
<dbReference type="OMA" id="LQAPYNW"/>
<evidence type="ECO:0000313" key="4">
    <source>
        <dbReference type="Proteomes" id="UP000005226"/>
    </source>
</evidence>
<organism evidence="3 4">
    <name type="scientific">Takifugu rubripes</name>
    <name type="common">Japanese pufferfish</name>
    <name type="synonym">Fugu rubripes</name>
    <dbReference type="NCBI Taxonomy" id="31033"/>
    <lineage>
        <taxon>Eukaryota</taxon>
        <taxon>Metazoa</taxon>
        <taxon>Chordata</taxon>
        <taxon>Craniata</taxon>
        <taxon>Vertebrata</taxon>
        <taxon>Euteleostomi</taxon>
        <taxon>Actinopterygii</taxon>
        <taxon>Neopterygii</taxon>
        <taxon>Teleostei</taxon>
        <taxon>Neoteleostei</taxon>
        <taxon>Acanthomorphata</taxon>
        <taxon>Eupercaria</taxon>
        <taxon>Tetraodontiformes</taxon>
        <taxon>Tetradontoidea</taxon>
        <taxon>Tetraodontidae</taxon>
        <taxon>Takifugu</taxon>
    </lineage>
</organism>
<dbReference type="FunCoup" id="H2UPK8">
    <property type="interactions" value="321"/>
</dbReference>
<evidence type="ECO:0000256" key="1">
    <source>
        <dbReference type="SAM" id="MobiDB-lite"/>
    </source>
</evidence>
<reference evidence="3" key="3">
    <citation type="submission" date="2025-09" db="UniProtKB">
        <authorList>
            <consortium name="Ensembl"/>
        </authorList>
    </citation>
    <scope>IDENTIFICATION</scope>
</reference>
<feature type="compositionally biased region" description="Basic and acidic residues" evidence="1">
    <location>
        <begin position="299"/>
        <end position="314"/>
    </location>
</feature>
<dbReference type="RefSeq" id="XP_011611654.2">
    <property type="nucleotide sequence ID" value="XM_011613352.2"/>
</dbReference>
<dbReference type="SUPFAM" id="SSF53335">
    <property type="entry name" value="S-adenosyl-L-methionine-dependent methyltransferases"/>
    <property type="match status" value="1"/>
</dbReference>
<dbReference type="Ensembl" id="ENSTRUT00000039018.3">
    <property type="protein sequence ID" value="ENSTRUP00000038879.3"/>
    <property type="gene ID" value="ENSTRUG00000015219.3"/>
</dbReference>
<dbReference type="STRING" id="31033.ENSTRUP00000038879"/>
<dbReference type="CDD" id="cd02440">
    <property type="entry name" value="AdoMet_MTases"/>
    <property type="match status" value="1"/>
</dbReference>
<dbReference type="InterPro" id="IPR029063">
    <property type="entry name" value="SAM-dependent_MTases_sf"/>
</dbReference>
<evidence type="ECO:0000259" key="2">
    <source>
        <dbReference type="Pfam" id="PF13679"/>
    </source>
</evidence>
<dbReference type="CTD" id="84190"/>
<dbReference type="GeneTree" id="ENSGT00530000063745"/>
<feature type="domain" description="Methyltransferase" evidence="2">
    <location>
        <begin position="139"/>
        <end position="388"/>
    </location>
</feature>
<accession>H2UPK8</accession>
<dbReference type="InterPro" id="IPR052220">
    <property type="entry name" value="METTL25"/>
</dbReference>
<proteinExistence type="predicted"/>
<reference evidence="3 4" key="1">
    <citation type="journal article" date="2011" name="Genome Biol. Evol.">
        <title>Integration of the genetic map and genome assembly of fugu facilitates insights into distinct features of genome evolution in teleosts and mammals.</title>
        <authorList>
            <person name="Kai W."/>
            <person name="Kikuchi K."/>
            <person name="Tohari S."/>
            <person name="Chew A.K."/>
            <person name="Tay A."/>
            <person name="Fujiwara A."/>
            <person name="Hosoya S."/>
            <person name="Suetake H."/>
            <person name="Naruse K."/>
            <person name="Brenner S."/>
            <person name="Suzuki Y."/>
            <person name="Venkatesh B."/>
        </authorList>
    </citation>
    <scope>NUCLEOTIDE SEQUENCE [LARGE SCALE GENOMIC DNA]</scope>
</reference>
<reference evidence="3" key="2">
    <citation type="submission" date="2025-08" db="UniProtKB">
        <authorList>
            <consortium name="Ensembl"/>
        </authorList>
    </citation>
    <scope>IDENTIFICATION</scope>
</reference>
<dbReference type="InterPro" id="IPR025714">
    <property type="entry name" value="Methyltranfer_dom"/>
</dbReference>
<dbReference type="Gene3D" id="3.40.50.150">
    <property type="entry name" value="Vaccinia Virus protein VP39"/>
    <property type="match status" value="1"/>
</dbReference>
<dbReference type="HOGENOM" id="CLU_016581_2_0_1"/>
<evidence type="ECO:0000313" key="3">
    <source>
        <dbReference type="Ensembl" id="ENSTRUP00000038879.3"/>
    </source>
</evidence>
<feature type="region of interest" description="Disordered" evidence="1">
    <location>
        <begin position="219"/>
        <end position="251"/>
    </location>
</feature>